<gene>
    <name evidence="19" type="primary">murB</name>
    <name evidence="21" type="ORF">ACK2TP_06340</name>
</gene>
<evidence type="ECO:0000256" key="5">
    <source>
        <dbReference type="ARBA" id="ARBA00012518"/>
    </source>
</evidence>
<evidence type="ECO:0000313" key="21">
    <source>
        <dbReference type="EMBL" id="MFN2975376.1"/>
    </source>
</evidence>
<dbReference type="SUPFAM" id="SSF56176">
    <property type="entry name" value="FAD-binding/transporter-associated domain-like"/>
    <property type="match status" value="1"/>
</dbReference>
<proteinExistence type="inferred from homology"/>
<evidence type="ECO:0000256" key="15">
    <source>
        <dbReference type="ARBA" id="ARBA00023306"/>
    </source>
</evidence>
<dbReference type="InterPro" id="IPR036318">
    <property type="entry name" value="FAD-bd_PCMH-like_sf"/>
</dbReference>
<dbReference type="HAMAP" id="MF_00037">
    <property type="entry name" value="MurB"/>
    <property type="match status" value="1"/>
</dbReference>
<dbReference type="Gene3D" id="3.90.78.10">
    <property type="entry name" value="UDP-N-acetylenolpyruvoylglucosamine reductase, C-terminal domain"/>
    <property type="match status" value="1"/>
</dbReference>
<evidence type="ECO:0000256" key="18">
    <source>
        <dbReference type="ARBA" id="ARBA00048914"/>
    </source>
</evidence>
<dbReference type="SUPFAM" id="SSF56194">
    <property type="entry name" value="Uridine diphospho-N-Acetylenolpyruvylglucosamine reductase, MurB, C-terminal domain"/>
    <property type="match status" value="1"/>
</dbReference>
<evidence type="ECO:0000313" key="22">
    <source>
        <dbReference type="Proteomes" id="UP001634747"/>
    </source>
</evidence>
<comment type="pathway">
    <text evidence="4 19">Cell wall biogenesis; peptidoglycan biosynthesis.</text>
</comment>
<evidence type="ECO:0000256" key="17">
    <source>
        <dbReference type="ARBA" id="ARBA00031026"/>
    </source>
</evidence>
<comment type="caution">
    <text evidence="21">The sequence shown here is derived from an EMBL/GenBank/DDBJ whole genome shotgun (WGS) entry which is preliminary data.</text>
</comment>
<evidence type="ECO:0000256" key="13">
    <source>
        <dbReference type="ARBA" id="ARBA00022984"/>
    </source>
</evidence>
<comment type="function">
    <text evidence="2 19">Cell wall formation.</text>
</comment>
<feature type="domain" description="FAD-binding PCMH-type" evidence="20">
    <location>
        <begin position="27"/>
        <end position="201"/>
    </location>
</feature>
<feature type="active site" description="Proton donor" evidence="19">
    <location>
        <position position="257"/>
    </location>
</feature>
<evidence type="ECO:0000256" key="12">
    <source>
        <dbReference type="ARBA" id="ARBA00022960"/>
    </source>
</evidence>
<dbReference type="PANTHER" id="PTHR21071:SF4">
    <property type="entry name" value="UDP-N-ACETYLENOLPYRUVOYLGLUCOSAMINE REDUCTASE"/>
    <property type="match status" value="1"/>
</dbReference>
<dbReference type="PROSITE" id="PS51387">
    <property type="entry name" value="FAD_PCMH"/>
    <property type="match status" value="1"/>
</dbReference>
<evidence type="ECO:0000259" key="20">
    <source>
        <dbReference type="PROSITE" id="PS51387"/>
    </source>
</evidence>
<dbReference type="PANTHER" id="PTHR21071">
    <property type="entry name" value="UDP-N-ACETYLENOLPYRUVOYLGLUCOSAMINE REDUCTASE"/>
    <property type="match status" value="1"/>
</dbReference>
<dbReference type="InterPro" id="IPR036635">
    <property type="entry name" value="MurB_C_sf"/>
</dbReference>
<dbReference type="InterPro" id="IPR016169">
    <property type="entry name" value="FAD-bd_PCMH_sub2"/>
</dbReference>
<keyword evidence="15 19" id="KW-0131">Cell cycle</keyword>
<dbReference type="Gene3D" id="3.30.465.10">
    <property type="match status" value="1"/>
</dbReference>
<dbReference type="GO" id="GO:0008762">
    <property type="term" value="F:UDP-N-acetylmuramate dehydrogenase activity"/>
    <property type="evidence" value="ECO:0007669"/>
    <property type="project" value="UniProtKB-EC"/>
</dbReference>
<accession>A0ABW9KHX6</accession>
<sequence>MADQQAPAETSLAVQENVPLAPYTTLGVGGPARWFVSAQTEAEVTSAVAFARERGLPLFVLGGGSNLLVSDAGFPGVVLHIGLRGVREEVDRGGDPVYVTAAAGESWDDLVQFTVDRDLQGMECLAGIPGTVGGTPVQNVGAYGQEIAQTLVSVRCFDTATNALVELTNADLGFGYRTSLLNGAERGRYIVLRVTFALRRCDGATVRPNLSYADLKRAFPEPARPTLIEVAETVRKIRRGKGMVVDAADPDSRSAGSFFRNPIVPADALRTVAEAAGLAESDVPHWPAADGQVKLPAAWLLERAGFVRGTVLGQAGISSKHTLALINRGGATQRDIAALREQIVAGVRQRFGVELEQEPVNVG</sequence>
<dbReference type="EC" id="1.3.1.98" evidence="5 19"/>
<evidence type="ECO:0000256" key="10">
    <source>
        <dbReference type="ARBA" id="ARBA00022827"/>
    </source>
</evidence>
<keyword evidence="16 19" id="KW-0961">Cell wall biogenesis/degradation</keyword>
<evidence type="ECO:0000256" key="14">
    <source>
        <dbReference type="ARBA" id="ARBA00023002"/>
    </source>
</evidence>
<evidence type="ECO:0000256" key="4">
    <source>
        <dbReference type="ARBA" id="ARBA00004752"/>
    </source>
</evidence>
<keyword evidence="7 19" id="KW-0963">Cytoplasm</keyword>
<dbReference type="NCBIfam" id="NF010478">
    <property type="entry name" value="PRK13903.1"/>
    <property type="match status" value="1"/>
</dbReference>
<keyword evidence="8 19" id="KW-0132">Cell division</keyword>
<dbReference type="InterPro" id="IPR003170">
    <property type="entry name" value="MurB"/>
</dbReference>
<keyword evidence="13 19" id="KW-0573">Peptidoglycan synthesis</keyword>
<keyword evidence="10 19" id="KW-0274">FAD</keyword>
<dbReference type="NCBIfam" id="NF000755">
    <property type="entry name" value="PRK00046.1"/>
    <property type="match status" value="1"/>
</dbReference>
<reference evidence="21 22" key="1">
    <citation type="submission" date="2024-12" db="EMBL/GenBank/DDBJ databases">
        <authorList>
            <person name="Lee Y."/>
        </authorList>
    </citation>
    <scope>NUCLEOTIDE SEQUENCE [LARGE SCALE GENOMIC DNA]</scope>
    <source>
        <strain evidence="21 22">03SUJ4</strain>
    </source>
</reference>
<evidence type="ECO:0000256" key="6">
    <source>
        <dbReference type="ARBA" id="ARBA00015188"/>
    </source>
</evidence>
<evidence type="ECO:0000256" key="9">
    <source>
        <dbReference type="ARBA" id="ARBA00022630"/>
    </source>
</evidence>
<keyword evidence="9 19" id="KW-0285">Flavoprotein</keyword>
<comment type="subcellular location">
    <subcellularLocation>
        <location evidence="3 19">Cytoplasm</location>
    </subcellularLocation>
</comment>
<dbReference type="InterPro" id="IPR006094">
    <property type="entry name" value="Oxid_FAD_bind_N"/>
</dbReference>
<evidence type="ECO:0000256" key="3">
    <source>
        <dbReference type="ARBA" id="ARBA00004496"/>
    </source>
</evidence>
<keyword evidence="12 19" id="KW-0133">Cell shape</keyword>
<comment type="similarity">
    <text evidence="19">Belongs to the MurB family.</text>
</comment>
<dbReference type="Pfam" id="PF01565">
    <property type="entry name" value="FAD_binding_4"/>
    <property type="match status" value="1"/>
</dbReference>
<keyword evidence="14 19" id="KW-0560">Oxidoreductase</keyword>
<name>A0ABW9KHX6_9BACT</name>
<keyword evidence="22" id="KW-1185">Reference proteome</keyword>
<feature type="active site" evidence="19">
    <location>
        <position position="358"/>
    </location>
</feature>
<dbReference type="InterPro" id="IPR011601">
    <property type="entry name" value="MurB_C"/>
</dbReference>
<dbReference type="NCBIfam" id="TIGR00179">
    <property type="entry name" value="murB"/>
    <property type="match status" value="1"/>
</dbReference>
<feature type="active site" evidence="19">
    <location>
        <position position="177"/>
    </location>
</feature>
<evidence type="ECO:0000256" key="11">
    <source>
        <dbReference type="ARBA" id="ARBA00022857"/>
    </source>
</evidence>
<dbReference type="Pfam" id="PF02873">
    <property type="entry name" value="MurB_C"/>
    <property type="match status" value="1"/>
</dbReference>
<dbReference type="InterPro" id="IPR016166">
    <property type="entry name" value="FAD-bd_PCMH"/>
</dbReference>
<dbReference type="InterPro" id="IPR016167">
    <property type="entry name" value="FAD-bd_PCMH_sub1"/>
</dbReference>
<evidence type="ECO:0000256" key="2">
    <source>
        <dbReference type="ARBA" id="ARBA00003921"/>
    </source>
</evidence>
<evidence type="ECO:0000256" key="7">
    <source>
        <dbReference type="ARBA" id="ARBA00022490"/>
    </source>
</evidence>
<protein>
    <recommendedName>
        <fullName evidence="6 19">UDP-N-acetylenolpyruvoylglucosamine reductase</fullName>
        <ecNumber evidence="5 19">1.3.1.98</ecNumber>
    </recommendedName>
    <alternativeName>
        <fullName evidence="17 19">UDP-N-acetylmuramate dehydrogenase</fullName>
    </alternativeName>
</protein>
<dbReference type="EMBL" id="JBJYXY010000001">
    <property type="protein sequence ID" value="MFN2975376.1"/>
    <property type="molecule type" value="Genomic_DNA"/>
</dbReference>
<evidence type="ECO:0000256" key="16">
    <source>
        <dbReference type="ARBA" id="ARBA00023316"/>
    </source>
</evidence>
<organism evidence="21 22">
    <name type="scientific">Terriglobus aquaticus</name>
    <dbReference type="NCBI Taxonomy" id="940139"/>
    <lineage>
        <taxon>Bacteria</taxon>
        <taxon>Pseudomonadati</taxon>
        <taxon>Acidobacteriota</taxon>
        <taxon>Terriglobia</taxon>
        <taxon>Terriglobales</taxon>
        <taxon>Acidobacteriaceae</taxon>
        <taxon>Terriglobus</taxon>
    </lineage>
</organism>
<dbReference type="Proteomes" id="UP001634747">
    <property type="component" value="Unassembled WGS sequence"/>
</dbReference>
<dbReference type="RefSeq" id="WP_263413096.1">
    <property type="nucleotide sequence ID" value="NZ_BAABBH010000001.1"/>
</dbReference>
<keyword evidence="11 19" id="KW-0521">NADP</keyword>
<evidence type="ECO:0000256" key="8">
    <source>
        <dbReference type="ARBA" id="ARBA00022618"/>
    </source>
</evidence>
<evidence type="ECO:0000256" key="1">
    <source>
        <dbReference type="ARBA" id="ARBA00001974"/>
    </source>
</evidence>
<comment type="cofactor">
    <cofactor evidence="1 19">
        <name>FAD</name>
        <dbReference type="ChEBI" id="CHEBI:57692"/>
    </cofactor>
</comment>
<dbReference type="Gene3D" id="3.30.43.10">
    <property type="entry name" value="Uridine Diphospho-n-acetylenolpyruvylglucosamine Reductase, domain 2"/>
    <property type="match status" value="1"/>
</dbReference>
<evidence type="ECO:0000256" key="19">
    <source>
        <dbReference type="HAMAP-Rule" id="MF_00037"/>
    </source>
</evidence>
<comment type="catalytic activity">
    <reaction evidence="18 19">
        <text>UDP-N-acetyl-alpha-D-muramate + NADP(+) = UDP-N-acetyl-3-O-(1-carboxyvinyl)-alpha-D-glucosamine + NADPH + H(+)</text>
        <dbReference type="Rhea" id="RHEA:12248"/>
        <dbReference type="ChEBI" id="CHEBI:15378"/>
        <dbReference type="ChEBI" id="CHEBI:57783"/>
        <dbReference type="ChEBI" id="CHEBI:58349"/>
        <dbReference type="ChEBI" id="CHEBI:68483"/>
        <dbReference type="ChEBI" id="CHEBI:70757"/>
        <dbReference type="EC" id="1.3.1.98"/>
    </reaction>
</comment>